<proteinExistence type="predicted"/>
<organism evidence="1 2">
    <name type="scientific">Euzebya pacifica</name>
    <dbReference type="NCBI Taxonomy" id="1608957"/>
    <lineage>
        <taxon>Bacteria</taxon>
        <taxon>Bacillati</taxon>
        <taxon>Actinomycetota</taxon>
        <taxon>Nitriliruptoria</taxon>
        <taxon>Euzebyales</taxon>
    </lineage>
</organism>
<sequence>MAIRRDMAYAGWRDRHGIPHPHTYDDDCACPRCHDADRASRRPHATDPF</sequence>
<accession>A0A346Y6P1</accession>
<gene>
    <name evidence="1" type="ORF">DVS28_b0368</name>
</gene>
<evidence type="ECO:0000313" key="2">
    <source>
        <dbReference type="Proteomes" id="UP000264006"/>
    </source>
</evidence>
<dbReference type="EMBL" id="CP031166">
    <property type="protein sequence ID" value="AXV10138.1"/>
    <property type="molecule type" value="Genomic_DNA"/>
</dbReference>
<dbReference type="AlphaFoldDB" id="A0A346Y6P1"/>
<dbReference type="RefSeq" id="WP_164711152.1">
    <property type="nucleotide sequence ID" value="NZ_CP031166.1"/>
</dbReference>
<geneLocation type="plasmid" evidence="2">
    <name>pedy32-46i</name>
</geneLocation>
<dbReference type="Proteomes" id="UP000264006">
    <property type="component" value="Plasmid pEDY32-46I"/>
</dbReference>
<dbReference type="KEGG" id="euz:DVS28_b0368"/>
<keyword evidence="1" id="KW-0614">Plasmid</keyword>
<evidence type="ECO:0000313" key="1">
    <source>
        <dbReference type="EMBL" id="AXV10138.1"/>
    </source>
</evidence>
<keyword evidence="2" id="KW-1185">Reference proteome</keyword>
<name>A0A346Y6P1_9ACTN</name>
<protein>
    <submittedName>
        <fullName evidence="1">Uncharacterized protein</fullName>
    </submittedName>
</protein>
<reference evidence="1 2" key="1">
    <citation type="submission" date="2018-09" db="EMBL/GenBank/DDBJ databases">
        <title>Complete genome sequence of Euzebya sp. DY32-46 isolated from seawater of Pacific Ocean.</title>
        <authorList>
            <person name="Xu L."/>
            <person name="Wu Y.-H."/>
            <person name="Xu X.-W."/>
        </authorList>
    </citation>
    <scope>NUCLEOTIDE SEQUENCE [LARGE SCALE GENOMIC DNA]</scope>
    <source>
        <strain evidence="1 2">DY32-46</strain>
        <plasmid evidence="2">pedy32-46i</plasmid>
    </source>
</reference>